<dbReference type="OrthoDB" id="66620at2759"/>
<evidence type="ECO:0000256" key="7">
    <source>
        <dbReference type="ARBA" id="ARBA00023136"/>
    </source>
</evidence>
<dbReference type="InterPro" id="IPR017871">
    <property type="entry name" value="ABC_transporter-like_CS"/>
</dbReference>
<evidence type="ECO:0000256" key="9">
    <source>
        <dbReference type="SAM" id="SignalP"/>
    </source>
</evidence>
<dbReference type="InterPro" id="IPR013525">
    <property type="entry name" value="ABC2_TM"/>
</dbReference>
<gene>
    <name evidence="11" type="ORF">A1Q1_07427</name>
</gene>
<comment type="caution">
    <text evidence="11">The sequence shown here is derived from an EMBL/GenBank/DDBJ whole genome shotgun (WGS) entry which is preliminary data.</text>
</comment>
<dbReference type="GO" id="GO:0140359">
    <property type="term" value="F:ABC-type transporter activity"/>
    <property type="evidence" value="ECO:0007669"/>
    <property type="project" value="InterPro"/>
</dbReference>
<dbReference type="RefSeq" id="XP_014183138.1">
    <property type="nucleotide sequence ID" value="XM_014327663.1"/>
</dbReference>
<feature type="transmembrane region" description="Helical" evidence="8">
    <location>
        <begin position="818"/>
        <end position="840"/>
    </location>
</feature>
<dbReference type="GO" id="GO:0005524">
    <property type="term" value="F:ATP binding"/>
    <property type="evidence" value="ECO:0007669"/>
    <property type="project" value="UniProtKB-KW"/>
</dbReference>
<dbReference type="Gene3D" id="3.40.50.300">
    <property type="entry name" value="P-loop containing nucleotide triphosphate hydrolases"/>
    <property type="match status" value="1"/>
</dbReference>
<evidence type="ECO:0000256" key="4">
    <source>
        <dbReference type="ARBA" id="ARBA00022741"/>
    </source>
</evidence>
<evidence type="ECO:0000256" key="8">
    <source>
        <dbReference type="SAM" id="Phobius"/>
    </source>
</evidence>
<feature type="signal peptide" evidence="9">
    <location>
        <begin position="1"/>
        <end position="16"/>
    </location>
</feature>
<sequence length="959" mass="102707">MRLLIAAATLFSLVLGQECDNFGQSKDGSCFCPAGLTGSNCSQPARGGDVFAPKPDGQCSDGWLGPTCTVCSSDDACKSALNTLANPANGMPMPGMNETLVCNTSPVIYSASQVTCDVIQPMLQGVFPGETKVTLTRFMNSSTSPGGDATYTKTKQVGGTNEGYMQLWYNGKQQFACHLTECNQTVVDGASNWHCPGLKCHCFPGTDMCGSDGKSGGNSQVSSIVSSLGLNENTLTGPVDINCKPGGDCSFKQKFLNMLGAEGLPLSGCKMGECVNQYVIDQALGINQVHTESSLSGGVIAGLAVVGAFALLAVIVTVWGLAKRRRARKQPAGSLVKMGGVSVSWSGVGYQVRGYNKRGWYNRIVGWLRGFGDVPTSRPTSPNGEEGHGNSDIVLHDVCGELPAGGFCAVLGPSGAGKSTLVDILAGKRKSGQVRGRVSFHSNGGPVKVGYCDQSDVLSPTSTVMETLLFAAYLRLPENVPKVVKAARATTVLRQLNLEHIANTRVGSGLQRGISGGEMRRVSIAIELVANPDVLILDEPTSGLDSVSAARVVTLLKSLTTHPENRTTIIASIHQPSSALYHSFSQVILLSRGKQLYMGPGGNAPAEFFAAQGYVCPQGYNIADHLLDIASEAPAGLPSGPDAMVSTDMLPESPMEKASDSVVDLAILNSTAPAKQKCATTFLTQLEVLSSREWRNLKRDKTLFVAHFLLFSVVGLFAGGLYFKVDLTIAGFQNRVGSLFFLGTLIAFSSLSALYNIVEIRPLFLRERGSSFYSPQAWLLARVIFDVIPLRLIPTIVLGIIIYFMVGLALSAARFFKFLLILVLYTLSMTLYNFLLGALFEHPSIAILLSSLWNLFNMTYAGFFINVAKIPAVLGWLHFLAPLNYALEAIVVNEVGSGLHIKDVLNGVSLDVAATLIMETLFGFNVRNYYRNVLVLFGWIAGFGIMLIITVFFVLREKR</sequence>
<dbReference type="PROSITE" id="PS50893">
    <property type="entry name" value="ABC_TRANSPORTER_2"/>
    <property type="match status" value="1"/>
</dbReference>
<feature type="domain" description="ABC transporter" evidence="10">
    <location>
        <begin position="369"/>
        <end position="626"/>
    </location>
</feature>
<dbReference type="InterPro" id="IPR003593">
    <property type="entry name" value="AAA+_ATPase"/>
</dbReference>
<dbReference type="InterPro" id="IPR050352">
    <property type="entry name" value="ABCG_transporters"/>
</dbReference>
<feature type="transmembrane region" description="Helical" evidence="8">
    <location>
        <begin position="735"/>
        <end position="758"/>
    </location>
</feature>
<dbReference type="VEuPathDB" id="FungiDB:A1Q1_07427"/>
<keyword evidence="2" id="KW-0813">Transport</keyword>
<keyword evidence="3 8" id="KW-0812">Transmembrane</keyword>
<dbReference type="EMBL" id="ALBS01000057">
    <property type="protein sequence ID" value="EJT51455.1"/>
    <property type="molecule type" value="Genomic_DNA"/>
</dbReference>
<organism evidence="11 12">
    <name type="scientific">Trichosporon asahii var. asahii (strain ATCC 90039 / CBS 2479 / JCM 2466 / KCTC 7840 / NBRC 103889/ NCYC 2677 / UAMH 7654)</name>
    <name type="common">Yeast</name>
    <dbReference type="NCBI Taxonomy" id="1186058"/>
    <lineage>
        <taxon>Eukaryota</taxon>
        <taxon>Fungi</taxon>
        <taxon>Dikarya</taxon>
        <taxon>Basidiomycota</taxon>
        <taxon>Agaricomycotina</taxon>
        <taxon>Tremellomycetes</taxon>
        <taxon>Trichosporonales</taxon>
        <taxon>Trichosporonaceae</taxon>
        <taxon>Trichosporon</taxon>
    </lineage>
</organism>
<keyword evidence="5" id="KW-0067">ATP-binding</keyword>
<dbReference type="GeneID" id="25990939"/>
<dbReference type="PANTHER" id="PTHR48041:SF139">
    <property type="entry name" value="PROTEIN SCARLET"/>
    <property type="match status" value="1"/>
</dbReference>
<dbReference type="GO" id="GO:0016020">
    <property type="term" value="C:membrane"/>
    <property type="evidence" value="ECO:0007669"/>
    <property type="project" value="UniProtKB-SubCell"/>
</dbReference>
<evidence type="ECO:0000313" key="12">
    <source>
        <dbReference type="Proteomes" id="UP000002748"/>
    </source>
</evidence>
<protein>
    <recommendedName>
        <fullName evidence="10">ABC transporter domain-containing protein</fullName>
    </recommendedName>
</protein>
<dbReference type="HOGENOM" id="CLU_000604_57_1_1"/>
<accession>J4UIE7</accession>
<evidence type="ECO:0000313" key="11">
    <source>
        <dbReference type="EMBL" id="EJT51455.1"/>
    </source>
</evidence>
<keyword evidence="9" id="KW-0732">Signal</keyword>
<dbReference type="Pfam" id="PF00005">
    <property type="entry name" value="ABC_tran"/>
    <property type="match status" value="1"/>
</dbReference>
<evidence type="ECO:0000256" key="5">
    <source>
        <dbReference type="ARBA" id="ARBA00022840"/>
    </source>
</evidence>
<keyword evidence="6 8" id="KW-1133">Transmembrane helix</keyword>
<feature type="transmembrane region" description="Helical" evidence="8">
    <location>
        <begin position="904"/>
        <end position="924"/>
    </location>
</feature>
<evidence type="ECO:0000256" key="1">
    <source>
        <dbReference type="ARBA" id="ARBA00004141"/>
    </source>
</evidence>
<comment type="subcellular location">
    <subcellularLocation>
        <location evidence="1">Membrane</location>
        <topology evidence="1">Multi-pass membrane protein</topology>
    </subcellularLocation>
</comment>
<reference evidence="11 12" key="1">
    <citation type="journal article" date="2012" name="Eukaryot. Cell">
        <title>Draft genome sequence of CBS 2479, the standard type strain of Trichosporon asahii.</title>
        <authorList>
            <person name="Yang R.Y."/>
            <person name="Li H.T."/>
            <person name="Zhu H."/>
            <person name="Zhou G.P."/>
            <person name="Wang M."/>
            <person name="Wang L."/>
        </authorList>
    </citation>
    <scope>NUCLEOTIDE SEQUENCE [LARGE SCALE GENOMIC DNA]</scope>
    <source>
        <strain evidence="12">ATCC 90039 / CBS 2479 / JCM 2466 / KCTC 7840 / NCYC 2677 / UAMH 7654</strain>
    </source>
</reference>
<dbReference type="InterPro" id="IPR003439">
    <property type="entry name" value="ABC_transporter-like_ATP-bd"/>
</dbReference>
<feature type="transmembrane region" description="Helical" evidence="8">
    <location>
        <begin position="299"/>
        <end position="322"/>
    </location>
</feature>
<dbReference type="PROSITE" id="PS00211">
    <property type="entry name" value="ABC_TRANSPORTER_1"/>
    <property type="match status" value="1"/>
</dbReference>
<feature type="transmembrane region" description="Helical" evidence="8">
    <location>
        <begin position="936"/>
        <end position="955"/>
    </location>
</feature>
<dbReference type="GO" id="GO:0016887">
    <property type="term" value="F:ATP hydrolysis activity"/>
    <property type="evidence" value="ECO:0007669"/>
    <property type="project" value="InterPro"/>
</dbReference>
<dbReference type="Pfam" id="PF01061">
    <property type="entry name" value="ABC2_membrane"/>
    <property type="match status" value="1"/>
</dbReference>
<feature type="transmembrane region" description="Helical" evidence="8">
    <location>
        <begin position="779"/>
        <end position="806"/>
    </location>
</feature>
<feature type="chain" id="PRO_5003781932" description="ABC transporter domain-containing protein" evidence="9">
    <location>
        <begin position="17"/>
        <end position="959"/>
    </location>
</feature>
<dbReference type="Proteomes" id="UP000002748">
    <property type="component" value="Unassembled WGS sequence"/>
</dbReference>
<evidence type="ECO:0000259" key="10">
    <source>
        <dbReference type="PROSITE" id="PS50893"/>
    </source>
</evidence>
<dbReference type="KEGG" id="tasa:A1Q1_07427"/>
<feature type="transmembrane region" description="Helical" evidence="8">
    <location>
        <begin position="847"/>
        <end position="867"/>
    </location>
</feature>
<dbReference type="SMART" id="SM00382">
    <property type="entry name" value="AAA"/>
    <property type="match status" value="1"/>
</dbReference>
<evidence type="ECO:0000256" key="6">
    <source>
        <dbReference type="ARBA" id="ARBA00022989"/>
    </source>
</evidence>
<feature type="transmembrane region" description="Helical" evidence="8">
    <location>
        <begin position="702"/>
        <end position="723"/>
    </location>
</feature>
<evidence type="ECO:0000256" key="2">
    <source>
        <dbReference type="ARBA" id="ARBA00022448"/>
    </source>
</evidence>
<dbReference type="AlphaFoldDB" id="J4UIE7"/>
<dbReference type="SUPFAM" id="SSF52540">
    <property type="entry name" value="P-loop containing nucleoside triphosphate hydrolases"/>
    <property type="match status" value="1"/>
</dbReference>
<dbReference type="InterPro" id="IPR027417">
    <property type="entry name" value="P-loop_NTPase"/>
</dbReference>
<evidence type="ECO:0000256" key="3">
    <source>
        <dbReference type="ARBA" id="ARBA00022692"/>
    </source>
</evidence>
<proteinExistence type="predicted"/>
<name>J4UIE7_TRIAS</name>
<dbReference type="PANTHER" id="PTHR48041">
    <property type="entry name" value="ABC TRANSPORTER G FAMILY MEMBER 28"/>
    <property type="match status" value="1"/>
</dbReference>
<keyword evidence="7 8" id="KW-0472">Membrane</keyword>
<keyword evidence="4" id="KW-0547">Nucleotide-binding</keyword>